<evidence type="ECO:0000313" key="2">
    <source>
        <dbReference type="EMBL" id="KNE97341.1"/>
    </source>
</evidence>
<dbReference type="PANTHER" id="PTHR33069">
    <property type="entry name" value="CHROMOSOME 7, WHOLE GENOME SHOTGUN SEQUENCE-RELATED"/>
    <property type="match status" value="1"/>
</dbReference>
<feature type="region of interest" description="Disordered" evidence="1">
    <location>
        <begin position="33"/>
        <end position="57"/>
    </location>
</feature>
<evidence type="ECO:0000313" key="3">
    <source>
        <dbReference type="Proteomes" id="UP000054564"/>
    </source>
</evidence>
<comment type="caution">
    <text evidence="2">The sequence shown here is derived from an EMBL/GenBank/DDBJ whole genome shotgun (WGS) entry which is preliminary data.</text>
</comment>
<protein>
    <submittedName>
        <fullName evidence="2">Uncharacterized protein</fullName>
    </submittedName>
</protein>
<organism evidence="2 3">
    <name type="scientific">Puccinia striiformis f. sp. tritici PST-78</name>
    <dbReference type="NCBI Taxonomy" id="1165861"/>
    <lineage>
        <taxon>Eukaryota</taxon>
        <taxon>Fungi</taxon>
        <taxon>Dikarya</taxon>
        <taxon>Basidiomycota</taxon>
        <taxon>Pucciniomycotina</taxon>
        <taxon>Pucciniomycetes</taxon>
        <taxon>Pucciniales</taxon>
        <taxon>Pucciniaceae</taxon>
        <taxon>Puccinia</taxon>
    </lineage>
</organism>
<gene>
    <name evidence="2" type="ORF">PSTG_09319</name>
</gene>
<proteinExistence type="predicted"/>
<dbReference type="Proteomes" id="UP000054564">
    <property type="component" value="Unassembled WGS sequence"/>
</dbReference>
<name>A0A0L0VDS0_9BASI</name>
<reference evidence="3" key="1">
    <citation type="submission" date="2014-03" db="EMBL/GenBank/DDBJ databases">
        <title>The Genome Sequence of Puccinia striiformis f. sp. tritici PST-78.</title>
        <authorList>
            <consortium name="The Broad Institute Genome Sequencing Platform"/>
            <person name="Cuomo C."/>
            <person name="Hulbert S."/>
            <person name="Chen X."/>
            <person name="Walker B."/>
            <person name="Young S.K."/>
            <person name="Zeng Q."/>
            <person name="Gargeya S."/>
            <person name="Fitzgerald M."/>
            <person name="Haas B."/>
            <person name="Abouelleil A."/>
            <person name="Alvarado L."/>
            <person name="Arachchi H.M."/>
            <person name="Berlin A.M."/>
            <person name="Chapman S.B."/>
            <person name="Goldberg J."/>
            <person name="Griggs A."/>
            <person name="Gujja S."/>
            <person name="Hansen M."/>
            <person name="Howarth C."/>
            <person name="Imamovic A."/>
            <person name="Larimer J."/>
            <person name="McCowan C."/>
            <person name="Montmayeur A."/>
            <person name="Murphy C."/>
            <person name="Neiman D."/>
            <person name="Pearson M."/>
            <person name="Priest M."/>
            <person name="Roberts A."/>
            <person name="Saif S."/>
            <person name="Shea T."/>
            <person name="Sisk P."/>
            <person name="Sykes S."/>
            <person name="Wortman J."/>
            <person name="Nusbaum C."/>
            <person name="Birren B."/>
        </authorList>
    </citation>
    <scope>NUCLEOTIDE SEQUENCE [LARGE SCALE GENOMIC DNA]</scope>
    <source>
        <strain evidence="3">race PST-78</strain>
    </source>
</reference>
<dbReference type="EMBL" id="AJIL01000069">
    <property type="protein sequence ID" value="KNE97341.1"/>
    <property type="molecule type" value="Genomic_DNA"/>
</dbReference>
<dbReference type="AlphaFoldDB" id="A0A0L0VDS0"/>
<evidence type="ECO:0000256" key="1">
    <source>
        <dbReference type="SAM" id="MobiDB-lite"/>
    </source>
</evidence>
<accession>A0A0L0VDS0</accession>
<dbReference type="PANTHER" id="PTHR33069:SF3">
    <property type="entry name" value="DYNEIN HEAVY CHAIN TAIL DOMAIN-CONTAINING PROTEIN"/>
    <property type="match status" value="1"/>
</dbReference>
<keyword evidence="3" id="KW-1185">Reference proteome</keyword>
<feature type="compositionally biased region" description="Acidic residues" evidence="1">
    <location>
        <begin position="35"/>
        <end position="44"/>
    </location>
</feature>
<sequence length="303" mass="34273">MTTQALVGQLSGCSLLQALEYLSIKCKHQVLSSSEDGDEDEDEEGKERYQSQEQSTCARLVTPPTSTDDHHFKRCKGFRCSLLTSGIADMWKGLGEVFYHCIDVTRHWPTLANRPKGRIYRALESYHGTLVIEGVVNCNKVVNKIIKWSQLVKWTTILTRLARIYFHGIANTKTRKLTFGLDTAINSTALSTLKSLPVAMCGGLRDLVNTLAEVRMNTDLLNEHIFVMRNGIIILSRYFNVFSLFLVEYLVPWPPGDDEVTLEPEGKAWLSTWQDAWKIASDRLLNALDNGPDEHQDNPVNEE</sequence>